<evidence type="ECO:0000313" key="1">
    <source>
        <dbReference type="EMBL" id="BBZ35598.1"/>
    </source>
</evidence>
<organism evidence="1 2">
    <name type="scientific">Mycolicibacterium confluentis</name>
    <dbReference type="NCBI Taxonomy" id="28047"/>
    <lineage>
        <taxon>Bacteria</taxon>
        <taxon>Bacillati</taxon>
        <taxon>Actinomycetota</taxon>
        <taxon>Actinomycetes</taxon>
        <taxon>Mycobacteriales</taxon>
        <taxon>Mycobacteriaceae</taxon>
        <taxon>Mycolicibacterium</taxon>
    </lineage>
</organism>
<keyword evidence="2" id="KW-1185">Reference proteome</keyword>
<sequence length="76" mass="7924">MVNLTLLLSLIFIAFALPAAPSKPNGVPIGVAGPPPAAALPLALAGLLPGIVLVLAFRNQTWLQIGTLFASPQWRR</sequence>
<accession>A0A7I7Y1U7</accession>
<dbReference type="AlphaFoldDB" id="A0A7I7Y1U7"/>
<dbReference type="Proteomes" id="UP000466931">
    <property type="component" value="Chromosome"/>
</dbReference>
<proteinExistence type="predicted"/>
<evidence type="ECO:0000313" key="2">
    <source>
        <dbReference type="Proteomes" id="UP000466931"/>
    </source>
</evidence>
<dbReference type="RefSeq" id="WP_085151677.1">
    <property type="nucleotide sequence ID" value="NZ_AP022612.1"/>
</dbReference>
<protein>
    <submittedName>
        <fullName evidence="1">Uncharacterized protein</fullName>
    </submittedName>
</protein>
<dbReference type="EMBL" id="AP022612">
    <property type="protein sequence ID" value="BBZ35598.1"/>
    <property type="molecule type" value="Genomic_DNA"/>
</dbReference>
<reference evidence="1" key="1">
    <citation type="journal article" date="2019" name="Emerg. Microbes Infect.">
        <title>Comprehensive subspecies identification of 175 nontuberculous mycobacteria species based on 7547 genomic profiles.</title>
        <authorList>
            <person name="Matsumoto Y."/>
            <person name="Kinjo T."/>
            <person name="Motooka D."/>
            <person name="Nabeya D."/>
            <person name="Jung N."/>
            <person name="Uechi K."/>
            <person name="Horii T."/>
            <person name="Iida T."/>
            <person name="Fujita J."/>
            <person name="Nakamura S."/>
        </authorList>
    </citation>
    <scope>NUCLEOTIDE SEQUENCE [LARGE SCALE GENOMIC DNA]</scope>
    <source>
        <strain evidence="1">JCM 13671</strain>
    </source>
</reference>
<gene>
    <name evidence="1" type="ORF">MCNF_42030</name>
</gene>
<reference evidence="1" key="2">
    <citation type="submission" date="2020-02" db="EMBL/GenBank/DDBJ databases">
        <authorList>
            <person name="Matsumoto Y."/>
            <person name="Motooka D."/>
            <person name="Nakamura S."/>
        </authorList>
    </citation>
    <scope>NUCLEOTIDE SEQUENCE</scope>
    <source>
        <strain evidence="1">JCM 13671</strain>
    </source>
</reference>
<name>A0A7I7Y1U7_9MYCO</name>